<protein>
    <submittedName>
        <fullName evidence="2">Uncharacterized protein</fullName>
    </submittedName>
</protein>
<keyword evidence="3" id="KW-1185">Reference proteome</keyword>
<feature type="region of interest" description="Disordered" evidence="1">
    <location>
        <begin position="1"/>
        <end position="32"/>
    </location>
</feature>
<dbReference type="Proteomes" id="UP000316079">
    <property type="component" value="Unassembled WGS sequence"/>
</dbReference>
<gene>
    <name evidence="2" type="ORF">DNTS_008842</name>
</gene>
<sequence>MENGNNEMAAFGDSIQHLDGKQSNNPNSNITESLKPERVLLVEKIPNGHIKAELLPNGEAVAVEDIHEVCGGSTPPLTRPSPGTRLADSSLSSQLDPGVVSFPDSLEKAEAALAEGSVHTGDALQSLRLSIPMQETELCKHMILD</sequence>
<dbReference type="AlphaFoldDB" id="A0A553MR33"/>
<dbReference type="OrthoDB" id="2286360at2759"/>
<comment type="caution">
    <text evidence="2">The sequence shown here is derived from an EMBL/GenBank/DDBJ whole genome shotgun (WGS) entry which is preliminary data.</text>
</comment>
<evidence type="ECO:0000256" key="1">
    <source>
        <dbReference type="SAM" id="MobiDB-lite"/>
    </source>
</evidence>
<dbReference type="EMBL" id="SRMA01027314">
    <property type="protein sequence ID" value="TRY55646.1"/>
    <property type="molecule type" value="Genomic_DNA"/>
</dbReference>
<evidence type="ECO:0000313" key="3">
    <source>
        <dbReference type="Proteomes" id="UP000316079"/>
    </source>
</evidence>
<organism evidence="2 3">
    <name type="scientific">Danionella cerebrum</name>
    <dbReference type="NCBI Taxonomy" id="2873325"/>
    <lineage>
        <taxon>Eukaryota</taxon>
        <taxon>Metazoa</taxon>
        <taxon>Chordata</taxon>
        <taxon>Craniata</taxon>
        <taxon>Vertebrata</taxon>
        <taxon>Euteleostomi</taxon>
        <taxon>Actinopterygii</taxon>
        <taxon>Neopterygii</taxon>
        <taxon>Teleostei</taxon>
        <taxon>Ostariophysi</taxon>
        <taxon>Cypriniformes</taxon>
        <taxon>Danionidae</taxon>
        <taxon>Danioninae</taxon>
        <taxon>Danionella</taxon>
    </lineage>
</organism>
<reference evidence="2 3" key="1">
    <citation type="journal article" date="2019" name="Sci. Data">
        <title>Hybrid genome assembly and annotation of Danionella translucida.</title>
        <authorList>
            <person name="Kadobianskyi M."/>
            <person name="Schulze L."/>
            <person name="Schuelke M."/>
            <person name="Judkewitz B."/>
        </authorList>
    </citation>
    <scope>NUCLEOTIDE SEQUENCE [LARGE SCALE GENOMIC DNA]</scope>
    <source>
        <strain evidence="2 3">Bolton</strain>
    </source>
</reference>
<accession>A0A553MR33</accession>
<feature type="region of interest" description="Disordered" evidence="1">
    <location>
        <begin position="72"/>
        <end position="92"/>
    </location>
</feature>
<proteinExistence type="predicted"/>
<evidence type="ECO:0000313" key="2">
    <source>
        <dbReference type="EMBL" id="TRY55646.1"/>
    </source>
</evidence>
<feature type="compositionally biased region" description="Polar residues" evidence="1">
    <location>
        <begin position="21"/>
        <end position="32"/>
    </location>
</feature>
<name>A0A553MR33_9TELE</name>